<dbReference type="Pfam" id="PF05795">
    <property type="entry name" value="Plasmodium_Vir"/>
    <property type="match status" value="1"/>
</dbReference>
<dbReference type="Proteomes" id="UP000092716">
    <property type="component" value="Chromosome 9"/>
</dbReference>
<dbReference type="VEuPathDB" id="PlasmoDB:PCOAH_00027610"/>
<gene>
    <name evidence="2" type="ORF">PCOAH_00027610</name>
</gene>
<name>A0A1B1DZK2_9APIC</name>
<dbReference type="KEGG" id="pcot:PCOAH_00027610"/>
<reference evidence="3" key="1">
    <citation type="submission" date="2016-06" db="EMBL/GenBank/DDBJ databases">
        <title>First high quality genome sequence of Plasmodium coatneyi using continuous long reads from single molecule, real-time sequencing.</title>
        <authorList>
            <person name="Chien J.-T."/>
            <person name="Pakala S.B."/>
            <person name="Geraldo J.A."/>
            <person name="Lapp S.A."/>
            <person name="Barnwell J.W."/>
            <person name="Kissinger J.C."/>
            <person name="Galinski M.R."/>
            <person name="Humphrey J.C."/>
        </authorList>
    </citation>
    <scope>NUCLEOTIDE SEQUENCE [LARGE SCALE GENOMIC DNA]</scope>
    <source>
        <strain evidence="3">Hackeri</strain>
    </source>
</reference>
<proteinExistence type="predicted"/>
<dbReference type="RefSeq" id="XP_019914740.1">
    <property type="nucleotide sequence ID" value="XM_020059566.1"/>
</dbReference>
<dbReference type="AlphaFoldDB" id="A0A1B1DZK2"/>
<evidence type="ECO:0000256" key="1">
    <source>
        <dbReference type="SAM" id="MobiDB-lite"/>
    </source>
</evidence>
<evidence type="ECO:0000313" key="3">
    <source>
        <dbReference type="Proteomes" id="UP000092716"/>
    </source>
</evidence>
<accession>A0A1B1DZK2</accession>
<protein>
    <submittedName>
        <fullName evidence="2">KIR-like protein</fullName>
    </submittedName>
</protein>
<evidence type="ECO:0000313" key="2">
    <source>
        <dbReference type="EMBL" id="ANQ08045.1"/>
    </source>
</evidence>
<feature type="compositionally biased region" description="Polar residues" evidence="1">
    <location>
        <begin position="337"/>
        <end position="370"/>
    </location>
</feature>
<dbReference type="InterPro" id="IPR008780">
    <property type="entry name" value="Plasmodium_Vir"/>
</dbReference>
<sequence length="395" mass="45132">MSRGTLFSQKLPSHLYFYEPFEKNDVENCTDDSEQNIQSAFSTHCTTCTNPYKIKDAICFVSGLKPYKQYPYYDDRWNFLYYWIGQQIWSALQSETDKENQFKDLLKKICELIKSKCSSQECKINCELIDKDIFQHKKIVFDFSHNYNSIKGYFGEERHDCNEKWHPYKQEITKACSSITAYCAPGGAGTTNGGDPYCEKFKDTYKFLCTGNLRTLKCKTKSELHVERCQECPCKEQELKVQKLSHELSEAHANSRSATTSTALSSIFGTLATIGAPFLLYKTSFPSSLDVLSFLRPVHSFLLFFQYKPWSSWFGNHSSGNGRNGRSTRRKGRSTGQNFGSSTEDSLTEYSTDNSTIDEAVSSATRTRVSTNREGRTGTNTPGHHQNIVYGRMNR</sequence>
<dbReference type="EMBL" id="CP016247">
    <property type="protein sequence ID" value="ANQ08045.1"/>
    <property type="molecule type" value="Genomic_DNA"/>
</dbReference>
<feature type="region of interest" description="Disordered" evidence="1">
    <location>
        <begin position="318"/>
        <end position="395"/>
    </location>
</feature>
<organism evidence="2 3">
    <name type="scientific">Plasmodium coatneyi</name>
    <dbReference type="NCBI Taxonomy" id="208452"/>
    <lineage>
        <taxon>Eukaryota</taxon>
        <taxon>Sar</taxon>
        <taxon>Alveolata</taxon>
        <taxon>Apicomplexa</taxon>
        <taxon>Aconoidasida</taxon>
        <taxon>Haemosporida</taxon>
        <taxon>Plasmodiidae</taxon>
        <taxon>Plasmodium</taxon>
    </lineage>
</organism>
<keyword evidence="3" id="KW-1185">Reference proteome</keyword>
<dbReference type="GeneID" id="30909489"/>